<protein>
    <recommendedName>
        <fullName evidence="8">Rhodopsin domain-containing protein</fullName>
    </recommendedName>
</protein>
<dbReference type="PANTHER" id="PTHR33048:SF158">
    <property type="entry name" value="MEMBRANE PROTEIN PTH11-LIKE, PUTATIVE-RELATED"/>
    <property type="match status" value="1"/>
</dbReference>
<dbReference type="InterPro" id="IPR052337">
    <property type="entry name" value="SAT4-like"/>
</dbReference>
<evidence type="ECO:0000259" key="8">
    <source>
        <dbReference type="Pfam" id="PF20684"/>
    </source>
</evidence>
<evidence type="ECO:0000256" key="3">
    <source>
        <dbReference type="ARBA" id="ARBA00022989"/>
    </source>
</evidence>
<keyword evidence="4 7" id="KW-0472">Membrane</keyword>
<feature type="compositionally biased region" description="Basic and acidic residues" evidence="6">
    <location>
        <begin position="361"/>
        <end position="384"/>
    </location>
</feature>
<feature type="transmembrane region" description="Helical" evidence="7">
    <location>
        <begin position="91"/>
        <end position="113"/>
    </location>
</feature>
<dbReference type="AlphaFoldDB" id="A0A1D9PTP7"/>
<feature type="transmembrane region" description="Helical" evidence="7">
    <location>
        <begin position="177"/>
        <end position="205"/>
    </location>
</feature>
<feature type="transmembrane region" description="Helical" evidence="7">
    <location>
        <begin position="58"/>
        <end position="79"/>
    </location>
</feature>
<feature type="region of interest" description="Disordered" evidence="6">
    <location>
        <begin position="360"/>
        <end position="394"/>
    </location>
</feature>
<dbReference type="VEuPathDB" id="FungiDB:sscle_01g008710"/>
<dbReference type="GO" id="GO:0016020">
    <property type="term" value="C:membrane"/>
    <property type="evidence" value="ECO:0007669"/>
    <property type="project" value="UniProtKB-SubCell"/>
</dbReference>
<proteinExistence type="inferred from homology"/>
<sequence length="409" mass="45665">MAPITFNFKLLFGRQDDVSNPTPSVADLPPSVLEQIGAQQPPPGIKANFVDPESIGGVLLAFAVIGIVIMSICVFIRGWVIFKLRRPIKWVWSDTVFTVAVLAALAMFIDLILTVTGKGQTGIHQWDVQLSNIVLSSRYFKTAAVIGLLTPICFGLIKITIFLTYIEIFSRLRWVEISCWIGIVITSIFYLIVMSCTIFWSFPHIGETFVEHYLKAVGVIKSQELSMPTAAVGLAIDVYLCLVPALAVSGLRMQRKKKIAVMLIFMTGFLAIIASILSIIYRVILNRNSDHTWNAVAVWALTAGELWIGLIIACTPHFTKFFRVYQKLFARFGSVIGYWLCCCCMSWKELNLRRSAARSSKKFDKASGKSSDKSEGSHISEAEKPKKHAKLYPDLDVTTVNRTLVEQQD</sequence>
<keyword evidence="2 7" id="KW-0812">Transmembrane</keyword>
<feature type="transmembrane region" description="Helical" evidence="7">
    <location>
        <begin position="143"/>
        <end position="165"/>
    </location>
</feature>
<evidence type="ECO:0000256" key="7">
    <source>
        <dbReference type="SAM" id="Phobius"/>
    </source>
</evidence>
<evidence type="ECO:0000256" key="6">
    <source>
        <dbReference type="SAM" id="MobiDB-lite"/>
    </source>
</evidence>
<keyword evidence="3 7" id="KW-1133">Transmembrane helix</keyword>
<dbReference type="PANTHER" id="PTHR33048">
    <property type="entry name" value="PTH11-LIKE INTEGRAL MEMBRANE PROTEIN (AFU_ORTHOLOGUE AFUA_5G11245)"/>
    <property type="match status" value="1"/>
</dbReference>
<organism evidence="9 10">
    <name type="scientific">Sclerotinia sclerotiorum (strain ATCC 18683 / 1980 / Ss-1)</name>
    <name type="common">White mold</name>
    <name type="synonym">Whetzelinia sclerotiorum</name>
    <dbReference type="NCBI Taxonomy" id="665079"/>
    <lineage>
        <taxon>Eukaryota</taxon>
        <taxon>Fungi</taxon>
        <taxon>Dikarya</taxon>
        <taxon>Ascomycota</taxon>
        <taxon>Pezizomycotina</taxon>
        <taxon>Leotiomycetes</taxon>
        <taxon>Helotiales</taxon>
        <taxon>Sclerotiniaceae</taxon>
        <taxon>Sclerotinia</taxon>
    </lineage>
</organism>
<evidence type="ECO:0000256" key="4">
    <source>
        <dbReference type="ARBA" id="ARBA00023136"/>
    </source>
</evidence>
<reference evidence="10" key="1">
    <citation type="journal article" date="2017" name="Genome Biol. Evol.">
        <title>The complete genome sequence of the phytopathogenic fungus Sclerotinia sclerotiorum reveals insights into the genome architecture of broad host range pathogens.</title>
        <authorList>
            <person name="Derbyshire M."/>
            <person name="Denton-Giles M."/>
            <person name="Hegedus D."/>
            <person name="Seifbarghy S."/>
            <person name="Rollins J."/>
            <person name="van Kan J."/>
            <person name="Seidl M.F."/>
            <person name="Faino L."/>
            <person name="Mbengue M."/>
            <person name="Navaud O."/>
            <person name="Raffaele S."/>
            <person name="Hammond-Kosack K."/>
            <person name="Heard S."/>
            <person name="Oliver R."/>
        </authorList>
    </citation>
    <scope>NUCLEOTIDE SEQUENCE [LARGE SCALE GENOMIC DNA]</scope>
    <source>
        <strain evidence="10">ATCC 18683 / 1980 / Ss-1</strain>
    </source>
</reference>
<evidence type="ECO:0000313" key="10">
    <source>
        <dbReference type="Proteomes" id="UP000177798"/>
    </source>
</evidence>
<comment type="subcellular location">
    <subcellularLocation>
        <location evidence="1">Membrane</location>
        <topology evidence="1">Multi-pass membrane protein</topology>
    </subcellularLocation>
</comment>
<dbReference type="OrthoDB" id="444631at2759"/>
<evidence type="ECO:0000256" key="1">
    <source>
        <dbReference type="ARBA" id="ARBA00004141"/>
    </source>
</evidence>
<evidence type="ECO:0000256" key="5">
    <source>
        <dbReference type="ARBA" id="ARBA00038359"/>
    </source>
</evidence>
<evidence type="ECO:0000256" key="2">
    <source>
        <dbReference type="ARBA" id="ARBA00022692"/>
    </source>
</evidence>
<feature type="domain" description="Rhodopsin" evidence="8">
    <location>
        <begin position="83"/>
        <end position="323"/>
    </location>
</feature>
<dbReference type="Pfam" id="PF20684">
    <property type="entry name" value="Fung_rhodopsin"/>
    <property type="match status" value="1"/>
</dbReference>
<dbReference type="Proteomes" id="UP000177798">
    <property type="component" value="Chromosome 1"/>
</dbReference>
<feature type="transmembrane region" description="Helical" evidence="7">
    <location>
        <begin position="259"/>
        <end position="284"/>
    </location>
</feature>
<dbReference type="InterPro" id="IPR049326">
    <property type="entry name" value="Rhodopsin_dom_fungi"/>
</dbReference>
<gene>
    <name evidence="9" type="ORF">sscle_01g008710</name>
</gene>
<comment type="similarity">
    <text evidence="5">Belongs to the SAT4 family.</text>
</comment>
<dbReference type="EMBL" id="CP017814">
    <property type="protein sequence ID" value="APA06101.1"/>
    <property type="molecule type" value="Genomic_DNA"/>
</dbReference>
<accession>A0A1D9PTP7</accession>
<name>A0A1D9PTP7_SCLS1</name>
<feature type="transmembrane region" description="Helical" evidence="7">
    <location>
        <begin position="296"/>
        <end position="316"/>
    </location>
</feature>
<evidence type="ECO:0000313" key="9">
    <source>
        <dbReference type="EMBL" id="APA06101.1"/>
    </source>
</evidence>
<feature type="transmembrane region" description="Helical" evidence="7">
    <location>
        <begin position="225"/>
        <end position="247"/>
    </location>
</feature>